<accession>A0A4R2GW59</accession>
<evidence type="ECO:0000313" key="2">
    <source>
        <dbReference type="EMBL" id="TCO15239.1"/>
    </source>
</evidence>
<proteinExistence type="predicted"/>
<dbReference type="InterPro" id="IPR025484">
    <property type="entry name" value="DUF4376"/>
</dbReference>
<name>A0A4R2GW59_9HYPH</name>
<dbReference type="OrthoDB" id="8445944at2"/>
<reference evidence="2 3" key="1">
    <citation type="submission" date="2019-03" db="EMBL/GenBank/DDBJ databases">
        <title>Genomic Encyclopedia of Type Strains, Phase IV (KMG-IV): sequencing the most valuable type-strain genomes for metagenomic binning, comparative biology and taxonomic classification.</title>
        <authorList>
            <person name="Goeker M."/>
        </authorList>
    </citation>
    <scope>NUCLEOTIDE SEQUENCE [LARGE SCALE GENOMIC DNA]</scope>
    <source>
        <strain evidence="2 3">DSM 22958</strain>
    </source>
</reference>
<evidence type="ECO:0000313" key="3">
    <source>
        <dbReference type="Proteomes" id="UP000294881"/>
    </source>
</evidence>
<dbReference type="Proteomes" id="UP000294881">
    <property type="component" value="Unassembled WGS sequence"/>
</dbReference>
<dbReference type="AlphaFoldDB" id="A0A4R2GW59"/>
<protein>
    <submittedName>
        <fullName evidence="2">Uncharacterized protein DUF4376</fullName>
    </submittedName>
</protein>
<dbReference type="Pfam" id="PF14301">
    <property type="entry name" value="DUF4376"/>
    <property type="match status" value="1"/>
</dbReference>
<gene>
    <name evidence="2" type="ORF">EV666_102217</name>
</gene>
<evidence type="ECO:0000259" key="1">
    <source>
        <dbReference type="Pfam" id="PF14301"/>
    </source>
</evidence>
<dbReference type="EMBL" id="SLWL01000002">
    <property type="protein sequence ID" value="TCO15239.1"/>
    <property type="molecule type" value="Genomic_DNA"/>
</dbReference>
<comment type="caution">
    <text evidence="2">The sequence shown here is derived from an EMBL/GenBank/DDBJ whole genome shotgun (WGS) entry which is preliminary data.</text>
</comment>
<dbReference type="RefSeq" id="WP_132003448.1">
    <property type="nucleotide sequence ID" value="NZ_JBHUNN010000002.1"/>
</dbReference>
<keyword evidence="3" id="KW-1185">Reference proteome</keyword>
<organism evidence="2 3">
    <name type="scientific">Camelimonas lactis</name>
    <dbReference type="NCBI Taxonomy" id="659006"/>
    <lineage>
        <taxon>Bacteria</taxon>
        <taxon>Pseudomonadati</taxon>
        <taxon>Pseudomonadota</taxon>
        <taxon>Alphaproteobacteria</taxon>
        <taxon>Hyphomicrobiales</taxon>
        <taxon>Chelatococcaceae</taxon>
        <taxon>Camelimonas</taxon>
    </lineage>
</organism>
<sequence>MARYARVDGGIVVEVIDLADGLVPGVDLYTPAFAAGLVECSAAVRQGWVYEGGELSEPPPPPPPSQADLAAYAADKRWQAETGGITVAGVPVATDDRSKTMIMGARIKADADSSYTVGWKGADGSFVSLTAPQIIAISDAVLAHVDACFAAEAAVAAAITDGTVTTTQQVDDWPWPALPT</sequence>
<feature type="domain" description="DUF4376" evidence="1">
    <location>
        <begin position="66"/>
        <end position="171"/>
    </location>
</feature>